<dbReference type="EMBL" id="QHHQ01000001">
    <property type="protein sequence ID" value="RAI03724.1"/>
    <property type="molecule type" value="Genomic_DNA"/>
</dbReference>
<sequence length="317" mass="34569">MVIGASRSGTTMTAGLLQILGVEFGDRMAPRGEDLEINDCVLRLQSALFPVRLWGVRRAFGKLVAARRERWGVFGFKTPHLGQVLPVLADKIPNPVYIYVLRNPLKSAVSWERTHNRAIWKTLPSVLITQFATALFVARTKSPVLMFAYEDATRSPERFVEEFVSATGLSASPATITTAVDFISPTRGYRDARRFFGHVDRINEQGVSGWVCDLADPNASLKIEVLLGDTVVATGTADVRRGDVQRAGHHATGHCGFQLKFPTPIAAAEHGPLKLRVPASRHEVMIDATEVVLSDRGPPGAPANDPNPRPTDTTAKA</sequence>
<keyword evidence="3" id="KW-1185">Reference proteome</keyword>
<feature type="compositionally biased region" description="Pro residues" evidence="1">
    <location>
        <begin position="299"/>
        <end position="309"/>
    </location>
</feature>
<feature type="region of interest" description="Disordered" evidence="1">
    <location>
        <begin position="292"/>
        <end position="317"/>
    </location>
</feature>
<organism evidence="2 3">
    <name type="scientific">Acuticoccus sediminis</name>
    <dbReference type="NCBI Taxonomy" id="2184697"/>
    <lineage>
        <taxon>Bacteria</taxon>
        <taxon>Pseudomonadati</taxon>
        <taxon>Pseudomonadota</taxon>
        <taxon>Alphaproteobacteria</taxon>
        <taxon>Hyphomicrobiales</taxon>
        <taxon>Amorphaceae</taxon>
        <taxon>Acuticoccus</taxon>
    </lineage>
</organism>
<name>A0A8B2P182_9HYPH</name>
<dbReference type="Proteomes" id="UP000249590">
    <property type="component" value="Unassembled WGS sequence"/>
</dbReference>
<gene>
    <name evidence="2" type="ORF">DLJ53_04380</name>
</gene>
<reference evidence="2 3" key="1">
    <citation type="submission" date="2018-05" db="EMBL/GenBank/DDBJ databases">
        <title>Acuticoccus sediminis sp. nov., isolated from deep-sea sediment of Indian Ocean.</title>
        <authorList>
            <person name="Liu X."/>
            <person name="Lai Q."/>
            <person name="Du Y."/>
            <person name="Sun F."/>
            <person name="Zhang X."/>
            <person name="Wang S."/>
            <person name="Shao Z."/>
        </authorList>
    </citation>
    <scope>NUCLEOTIDE SEQUENCE [LARGE SCALE GENOMIC DNA]</scope>
    <source>
        <strain evidence="2 3">PTG4-2</strain>
    </source>
</reference>
<evidence type="ECO:0000313" key="2">
    <source>
        <dbReference type="EMBL" id="RAI03724.1"/>
    </source>
</evidence>
<dbReference type="SUPFAM" id="SSF52540">
    <property type="entry name" value="P-loop containing nucleoside triphosphate hydrolases"/>
    <property type="match status" value="1"/>
</dbReference>
<evidence type="ECO:0000256" key="1">
    <source>
        <dbReference type="SAM" id="MobiDB-lite"/>
    </source>
</evidence>
<protein>
    <submittedName>
        <fullName evidence="2">Uncharacterized protein</fullName>
    </submittedName>
</protein>
<dbReference type="Gene3D" id="3.40.50.300">
    <property type="entry name" value="P-loop containing nucleotide triphosphate hydrolases"/>
    <property type="match status" value="1"/>
</dbReference>
<comment type="caution">
    <text evidence="2">The sequence shown here is derived from an EMBL/GenBank/DDBJ whole genome shotgun (WGS) entry which is preliminary data.</text>
</comment>
<proteinExistence type="predicted"/>
<dbReference type="InterPro" id="IPR027417">
    <property type="entry name" value="P-loop_NTPase"/>
</dbReference>
<accession>A0A8B2P182</accession>
<evidence type="ECO:0000313" key="3">
    <source>
        <dbReference type="Proteomes" id="UP000249590"/>
    </source>
</evidence>
<dbReference type="AlphaFoldDB" id="A0A8B2P182"/>